<dbReference type="PANTHER" id="PTHR45528:SF1">
    <property type="entry name" value="SENSOR HISTIDINE KINASE CPXA"/>
    <property type="match status" value="1"/>
</dbReference>
<dbReference type="SUPFAM" id="SSF55874">
    <property type="entry name" value="ATPase domain of HSP90 chaperone/DNA topoisomerase II/histidine kinase"/>
    <property type="match status" value="1"/>
</dbReference>
<evidence type="ECO:0000256" key="11">
    <source>
        <dbReference type="ARBA" id="ARBA00022989"/>
    </source>
</evidence>
<dbReference type="InterPro" id="IPR003594">
    <property type="entry name" value="HATPase_dom"/>
</dbReference>
<dbReference type="InterPro" id="IPR050398">
    <property type="entry name" value="HssS/ArlS-like"/>
</dbReference>
<dbReference type="Gene3D" id="6.10.340.10">
    <property type="match status" value="1"/>
</dbReference>
<gene>
    <name evidence="17" type="ORF">JOD45_003249</name>
</gene>
<dbReference type="Gene3D" id="3.30.565.10">
    <property type="entry name" value="Histidine kinase-like ATPase, C-terminal domain"/>
    <property type="match status" value="1"/>
</dbReference>
<dbReference type="SUPFAM" id="SSF158472">
    <property type="entry name" value="HAMP domain-like"/>
    <property type="match status" value="1"/>
</dbReference>
<dbReference type="SMART" id="SM00388">
    <property type="entry name" value="HisKA"/>
    <property type="match status" value="1"/>
</dbReference>
<evidence type="ECO:0000256" key="8">
    <source>
        <dbReference type="ARBA" id="ARBA00022741"/>
    </source>
</evidence>
<dbReference type="Proteomes" id="UP000808914">
    <property type="component" value="Unassembled WGS sequence"/>
</dbReference>
<evidence type="ECO:0000256" key="14">
    <source>
        <dbReference type="SAM" id="Phobius"/>
    </source>
</evidence>
<keyword evidence="5" id="KW-0597">Phosphoprotein</keyword>
<evidence type="ECO:0000256" key="4">
    <source>
        <dbReference type="ARBA" id="ARBA00022475"/>
    </source>
</evidence>
<keyword evidence="8" id="KW-0547">Nucleotide-binding</keyword>
<dbReference type="GO" id="GO:0016301">
    <property type="term" value="F:kinase activity"/>
    <property type="evidence" value="ECO:0007669"/>
    <property type="project" value="UniProtKB-KW"/>
</dbReference>
<keyword evidence="13 14" id="KW-0472">Membrane</keyword>
<evidence type="ECO:0000259" key="16">
    <source>
        <dbReference type="PROSITE" id="PS50885"/>
    </source>
</evidence>
<evidence type="ECO:0000256" key="13">
    <source>
        <dbReference type="ARBA" id="ARBA00023136"/>
    </source>
</evidence>
<dbReference type="PRINTS" id="PR00344">
    <property type="entry name" value="BCTRLSENSOR"/>
</dbReference>
<sequence length="375" mass="43463">MHNKIRSFRFKMIQFAGLSMLLSGAITYSIYKALQFYYHTYVHYEDPLVRFRIFINNVGDVNFFLIIFIPLSIIFFFLLTKRYAIYFNEISNGIHHLANGDFKNRVTISSKDEFGKIAQDINLASEKLQEAIERGDFAESSKDQLVVNLAHDLRTPLTSVLGYLDWILKGDQLTEEQMRHFAKIAFTKSQRLEKLIDELFEITRVNYGMLPIKKTRINLSELLAQLNEEMYPVFKKNHLVSRMDIQPDLYIDADGEQLARVFENLLTNAVRYGKDGQFIDINGFLDEGHIVIRVINYGDYIPQEELPFIFDMFYKGDKARTHQEGSTGLGLFIAKNIVEQHHGNISVESSVIRTCFEVRLPQESLAKDEAKTARE</sequence>
<dbReference type="Pfam" id="PF02518">
    <property type="entry name" value="HATPase_c"/>
    <property type="match status" value="1"/>
</dbReference>
<dbReference type="PROSITE" id="PS50109">
    <property type="entry name" value="HIS_KIN"/>
    <property type="match status" value="1"/>
</dbReference>
<dbReference type="Pfam" id="PF00672">
    <property type="entry name" value="HAMP"/>
    <property type="match status" value="1"/>
</dbReference>
<dbReference type="CDD" id="cd06225">
    <property type="entry name" value="HAMP"/>
    <property type="match status" value="1"/>
</dbReference>
<dbReference type="SMART" id="SM00387">
    <property type="entry name" value="HATPase_c"/>
    <property type="match status" value="1"/>
</dbReference>
<keyword evidence="10" id="KW-0067">ATP-binding</keyword>
<evidence type="ECO:0000256" key="12">
    <source>
        <dbReference type="ARBA" id="ARBA00023012"/>
    </source>
</evidence>
<evidence type="ECO:0000256" key="5">
    <source>
        <dbReference type="ARBA" id="ARBA00022553"/>
    </source>
</evidence>
<comment type="caution">
    <text evidence="17">The sequence shown here is derived from an EMBL/GenBank/DDBJ whole genome shotgun (WGS) entry which is preliminary data.</text>
</comment>
<dbReference type="InterPro" id="IPR003660">
    <property type="entry name" value="HAMP_dom"/>
</dbReference>
<keyword evidence="6" id="KW-0808">Transferase</keyword>
<dbReference type="EMBL" id="JAFBER010000039">
    <property type="protein sequence ID" value="MBM7647014.1"/>
    <property type="molecule type" value="Genomic_DNA"/>
</dbReference>
<evidence type="ECO:0000256" key="6">
    <source>
        <dbReference type="ARBA" id="ARBA00022679"/>
    </source>
</evidence>
<dbReference type="InterPro" id="IPR005467">
    <property type="entry name" value="His_kinase_dom"/>
</dbReference>
<evidence type="ECO:0000256" key="9">
    <source>
        <dbReference type="ARBA" id="ARBA00022777"/>
    </source>
</evidence>
<feature type="transmembrane region" description="Helical" evidence="14">
    <location>
        <begin position="12"/>
        <end position="31"/>
    </location>
</feature>
<keyword evidence="18" id="KW-1185">Reference proteome</keyword>
<feature type="domain" description="HAMP" evidence="16">
    <location>
        <begin position="88"/>
        <end position="133"/>
    </location>
</feature>
<dbReference type="InterPro" id="IPR004358">
    <property type="entry name" value="Sig_transdc_His_kin-like_C"/>
</dbReference>
<dbReference type="PROSITE" id="PS50885">
    <property type="entry name" value="HAMP"/>
    <property type="match status" value="1"/>
</dbReference>
<evidence type="ECO:0000256" key="2">
    <source>
        <dbReference type="ARBA" id="ARBA00004651"/>
    </source>
</evidence>
<name>A0ABS2Q5N4_9BACL</name>
<comment type="subcellular location">
    <subcellularLocation>
        <location evidence="2">Cell membrane</location>
        <topology evidence="2">Multi-pass membrane protein</topology>
    </subcellularLocation>
</comment>
<feature type="domain" description="Histidine kinase" evidence="15">
    <location>
        <begin position="148"/>
        <end position="364"/>
    </location>
</feature>
<dbReference type="Pfam" id="PF00512">
    <property type="entry name" value="HisKA"/>
    <property type="match status" value="1"/>
</dbReference>
<feature type="transmembrane region" description="Helical" evidence="14">
    <location>
        <begin position="61"/>
        <end position="79"/>
    </location>
</feature>
<evidence type="ECO:0000256" key="7">
    <source>
        <dbReference type="ARBA" id="ARBA00022692"/>
    </source>
</evidence>
<dbReference type="RefSeq" id="WP_205004879.1">
    <property type="nucleotide sequence ID" value="NZ_JAFBER010000039.1"/>
</dbReference>
<dbReference type="InterPro" id="IPR036890">
    <property type="entry name" value="HATPase_C_sf"/>
</dbReference>
<keyword evidence="4" id="KW-1003">Cell membrane</keyword>
<reference evidence="17 18" key="1">
    <citation type="submission" date="2021-01" db="EMBL/GenBank/DDBJ databases">
        <title>Genomic Encyclopedia of Type Strains, Phase IV (KMG-IV): sequencing the most valuable type-strain genomes for metagenomic binning, comparative biology and taxonomic classification.</title>
        <authorList>
            <person name="Goeker M."/>
        </authorList>
    </citation>
    <scope>NUCLEOTIDE SEQUENCE [LARGE SCALE GENOMIC DNA]</scope>
    <source>
        <strain evidence="17 18">DSM 28236</strain>
    </source>
</reference>
<comment type="catalytic activity">
    <reaction evidence="1">
        <text>ATP + protein L-histidine = ADP + protein N-phospho-L-histidine.</text>
        <dbReference type="EC" id="2.7.13.3"/>
    </reaction>
</comment>
<evidence type="ECO:0000256" key="3">
    <source>
        <dbReference type="ARBA" id="ARBA00012438"/>
    </source>
</evidence>
<keyword evidence="11 14" id="KW-1133">Transmembrane helix</keyword>
<dbReference type="SUPFAM" id="SSF47384">
    <property type="entry name" value="Homodimeric domain of signal transducing histidine kinase"/>
    <property type="match status" value="1"/>
</dbReference>
<evidence type="ECO:0000313" key="17">
    <source>
        <dbReference type="EMBL" id="MBM7647014.1"/>
    </source>
</evidence>
<accession>A0ABS2Q5N4</accession>
<evidence type="ECO:0000313" key="18">
    <source>
        <dbReference type="Proteomes" id="UP000808914"/>
    </source>
</evidence>
<dbReference type="SMART" id="SM00304">
    <property type="entry name" value="HAMP"/>
    <property type="match status" value="1"/>
</dbReference>
<dbReference type="CDD" id="cd00082">
    <property type="entry name" value="HisKA"/>
    <property type="match status" value="1"/>
</dbReference>
<dbReference type="EC" id="2.7.13.3" evidence="3"/>
<keyword evidence="9 17" id="KW-0418">Kinase</keyword>
<proteinExistence type="predicted"/>
<dbReference type="PANTHER" id="PTHR45528">
    <property type="entry name" value="SENSOR HISTIDINE KINASE CPXA"/>
    <property type="match status" value="1"/>
</dbReference>
<evidence type="ECO:0000259" key="15">
    <source>
        <dbReference type="PROSITE" id="PS50109"/>
    </source>
</evidence>
<evidence type="ECO:0000256" key="1">
    <source>
        <dbReference type="ARBA" id="ARBA00000085"/>
    </source>
</evidence>
<dbReference type="InterPro" id="IPR003661">
    <property type="entry name" value="HisK_dim/P_dom"/>
</dbReference>
<keyword evidence="7 14" id="KW-0812">Transmembrane</keyword>
<evidence type="ECO:0000256" key="10">
    <source>
        <dbReference type="ARBA" id="ARBA00022840"/>
    </source>
</evidence>
<organism evidence="17 18">
    <name type="scientific">Scopulibacillus daqui</name>
    <dbReference type="NCBI Taxonomy" id="1469162"/>
    <lineage>
        <taxon>Bacteria</taxon>
        <taxon>Bacillati</taxon>
        <taxon>Bacillota</taxon>
        <taxon>Bacilli</taxon>
        <taxon>Bacillales</taxon>
        <taxon>Sporolactobacillaceae</taxon>
        <taxon>Scopulibacillus</taxon>
    </lineage>
</organism>
<dbReference type="Gene3D" id="1.10.287.130">
    <property type="match status" value="1"/>
</dbReference>
<dbReference type="InterPro" id="IPR036097">
    <property type="entry name" value="HisK_dim/P_sf"/>
</dbReference>
<keyword evidence="12" id="KW-0902">Two-component regulatory system</keyword>
<protein>
    <recommendedName>
        <fullName evidence="3">histidine kinase</fullName>
        <ecNumber evidence="3">2.7.13.3</ecNumber>
    </recommendedName>
</protein>